<dbReference type="Proteomes" id="UP000230779">
    <property type="component" value="Unassembled WGS sequence"/>
</dbReference>
<sequence length="94" mass="10108">MSLFNPKKQVNTSVPSNQEAETLKDLRQIVIGTDGNSIALIKAEVSGSLELAAVLKYVIAGIEKGIIKIKPVINTVEAGVEEQKKSTEETKGKE</sequence>
<name>A0A2M7RHW3_9BACT</name>
<evidence type="ECO:0000313" key="1">
    <source>
        <dbReference type="EMBL" id="PIY96091.1"/>
    </source>
</evidence>
<proteinExistence type="predicted"/>
<accession>A0A2M7RHW3</accession>
<protein>
    <submittedName>
        <fullName evidence="1">Uncharacterized protein</fullName>
    </submittedName>
</protein>
<dbReference type="AlphaFoldDB" id="A0A2M7RHW3"/>
<evidence type="ECO:0000313" key="2">
    <source>
        <dbReference type="Proteomes" id="UP000230779"/>
    </source>
</evidence>
<comment type="caution">
    <text evidence="1">The sequence shown here is derived from an EMBL/GenBank/DDBJ whole genome shotgun (WGS) entry which is preliminary data.</text>
</comment>
<gene>
    <name evidence="1" type="ORF">COY66_05040</name>
</gene>
<organism evidence="1 2">
    <name type="scientific">Candidatus Kerfeldbacteria bacterium CG_4_10_14_0_8_um_filter_42_10</name>
    <dbReference type="NCBI Taxonomy" id="2014248"/>
    <lineage>
        <taxon>Bacteria</taxon>
        <taxon>Candidatus Kerfeldiibacteriota</taxon>
    </lineage>
</organism>
<reference evidence="1 2" key="1">
    <citation type="submission" date="2017-09" db="EMBL/GenBank/DDBJ databases">
        <title>Depth-based differentiation of microbial function through sediment-hosted aquifers and enrichment of novel symbionts in the deep terrestrial subsurface.</title>
        <authorList>
            <person name="Probst A.J."/>
            <person name="Ladd B."/>
            <person name="Jarett J.K."/>
            <person name="Geller-Mcgrath D.E."/>
            <person name="Sieber C.M."/>
            <person name="Emerson J.B."/>
            <person name="Anantharaman K."/>
            <person name="Thomas B.C."/>
            <person name="Malmstrom R."/>
            <person name="Stieglmeier M."/>
            <person name="Klingl A."/>
            <person name="Woyke T."/>
            <person name="Ryan C.M."/>
            <person name="Banfield J.F."/>
        </authorList>
    </citation>
    <scope>NUCLEOTIDE SEQUENCE [LARGE SCALE GENOMIC DNA]</scope>
    <source>
        <strain evidence="1">CG_4_10_14_0_8_um_filter_42_10</strain>
    </source>
</reference>
<dbReference type="EMBL" id="PFMD01000058">
    <property type="protein sequence ID" value="PIY96091.1"/>
    <property type="molecule type" value="Genomic_DNA"/>
</dbReference>